<feature type="domain" description="Core-binding (CB)" evidence="6">
    <location>
        <begin position="77"/>
        <end position="155"/>
    </location>
</feature>
<evidence type="ECO:0000256" key="2">
    <source>
        <dbReference type="ARBA" id="ARBA00023172"/>
    </source>
</evidence>
<dbReference type="Gene3D" id="1.10.150.130">
    <property type="match status" value="1"/>
</dbReference>
<dbReference type="InterPro" id="IPR044068">
    <property type="entry name" value="CB"/>
</dbReference>
<dbReference type="PROSITE" id="PS51900">
    <property type="entry name" value="CB"/>
    <property type="match status" value="1"/>
</dbReference>
<reference evidence="7 8" key="1">
    <citation type="submission" date="2023-03" db="EMBL/GenBank/DDBJ databases">
        <title>Complete genome sequences of several Auritidibacter ignavus strains isolated from ear infections.</title>
        <authorList>
            <person name="Baehr T."/>
            <person name="Baumhoegger A.M."/>
        </authorList>
    </citation>
    <scope>NUCLEOTIDE SEQUENCE [LARGE SCALE GENOMIC DNA]</scope>
    <source>
        <strain evidence="7 8">BABAE-6</strain>
    </source>
</reference>
<evidence type="ECO:0000259" key="5">
    <source>
        <dbReference type="PROSITE" id="PS51898"/>
    </source>
</evidence>
<feature type="compositionally biased region" description="Pro residues" evidence="4">
    <location>
        <begin position="428"/>
        <end position="437"/>
    </location>
</feature>
<dbReference type="GO" id="GO:0015074">
    <property type="term" value="P:DNA integration"/>
    <property type="evidence" value="ECO:0007669"/>
    <property type="project" value="InterPro"/>
</dbReference>
<evidence type="ECO:0000259" key="6">
    <source>
        <dbReference type="PROSITE" id="PS51900"/>
    </source>
</evidence>
<dbReference type="Gene3D" id="1.10.443.10">
    <property type="entry name" value="Intergrase catalytic core"/>
    <property type="match status" value="1"/>
</dbReference>
<keyword evidence="8" id="KW-1185">Reference proteome</keyword>
<dbReference type="AlphaFoldDB" id="A0AAJ6ANP7"/>
<dbReference type="InterPro" id="IPR011010">
    <property type="entry name" value="DNA_brk_join_enz"/>
</dbReference>
<sequence>MSKDAQKKRKRLDGEGSEPKEVRPGMWRSTVMLGYKADGTRNRRTVTAESAAACRREIARLVRDYEAGRVTTVDANMTLSAWMEHYLQKRELAEDLEALTLKGYRSKVRTYVDKPRVGKIVLSKLKPEDLERQYRSMRDAGLTISTVRQFHNILRKGLGEAVRRGVLGHNPADLATVPKAMKSQNMSRSGESLTVPQAKRLLAVIQDSENPARWLIGTLLGPRQSEVLGLAWDRVFLEQKRIRVDRKLFRLSWQHGCNQTKDGPSCRKRRGADCPQRFGGGLFLGEPKTETSIRGLPMPEVIYRALVAQWERHRLWEVQDGHRATWTAPDGQEYDLVFKQRNGRPPNSRQDWALFKDLLKQAGVTTGTVKDLRHTAATMLLVQGVDPRVVMEIMGWSQVSMLKRYQHVLDELRVDAVDRVADSLLAPDPAPSSPPPSEGNVVGLDAWREARGL</sequence>
<protein>
    <submittedName>
        <fullName evidence="7">Site-specific integrase</fullName>
    </submittedName>
</protein>
<dbReference type="InterPro" id="IPR050090">
    <property type="entry name" value="Tyrosine_recombinase_XerCD"/>
</dbReference>
<evidence type="ECO:0000313" key="7">
    <source>
        <dbReference type="EMBL" id="WGH94133.1"/>
    </source>
</evidence>
<dbReference type="EMBL" id="CP122566">
    <property type="protein sequence ID" value="WGH94133.1"/>
    <property type="molecule type" value="Genomic_DNA"/>
</dbReference>
<evidence type="ECO:0000256" key="3">
    <source>
        <dbReference type="PROSITE-ProRule" id="PRU01248"/>
    </source>
</evidence>
<dbReference type="CDD" id="cd01189">
    <property type="entry name" value="INT_ICEBs1_C_like"/>
    <property type="match status" value="1"/>
</dbReference>
<keyword evidence="1 3" id="KW-0238">DNA-binding</keyword>
<name>A0AAJ6ANP7_9MICC</name>
<dbReference type="PROSITE" id="PS51898">
    <property type="entry name" value="TYR_RECOMBINASE"/>
    <property type="match status" value="1"/>
</dbReference>
<feature type="domain" description="Tyr recombinase" evidence="5">
    <location>
        <begin position="188"/>
        <end position="419"/>
    </location>
</feature>
<dbReference type="PANTHER" id="PTHR30349:SF91">
    <property type="entry name" value="INTA PROTEIN"/>
    <property type="match status" value="1"/>
</dbReference>
<feature type="region of interest" description="Disordered" evidence="4">
    <location>
        <begin position="425"/>
        <end position="444"/>
    </location>
</feature>
<evidence type="ECO:0000256" key="4">
    <source>
        <dbReference type="SAM" id="MobiDB-lite"/>
    </source>
</evidence>
<evidence type="ECO:0000313" key="8">
    <source>
        <dbReference type="Proteomes" id="UP001224674"/>
    </source>
</evidence>
<accession>A0AAJ6ANP7</accession>
<dbReference type="Proteomes" id="UP001224674">
    <property type="component" value="Chromosome"/>
</dbReference>
<keyword evidence="2" id="KW-0233">DNA recombination</keyword>
<dbReference type="GO" id="GO:0006310">
    <property type="term" value="P:DNA recombination"/>
    <property type="evidence" value="ECO:0007669"/>
    <property type="project" value="UniProtKB-KW"/>
</dbReference>
<dbReference type="RefSeq" id="WP_122548788.1">
    <property type="nucleotide sequence ID" value="NZ_CP122561.1"/>
</dbReference>
<dbReference type="PANTHER" id="PTHR30349">
    <property type="entry name" value="PHAGE INTEGRASE-RELATED"/>
    <property type="match status" value="1"/>
</dbReference>
<gene>
    <name evidence="7" type="ORF">QDX21_04905</name>
</gene>
<dbReference type="GO" id="GO:0003677">
    <property type="term" value="F:DNA binding"/>
    <property type="evidence" value="ECO:0007669"/>
    <property type="project" value="UniProtKB-UniRule"/>
</dbReference>
<proteinExistence type="predicted"/>
<feature type="region of interest" description="Disordered" evidence="4">
    <location>
        <begin position="1"/>
        <end position="23"/>
    </location>
</feature>
<feature type="compositionally biased region" description="Basic residues" evidence="4">
    <location>
        <begin position="1"/>
        <end position="11"/>
    </location>
</feature>
<evidence type="ECO:0000256" key="1">
    <source>
        <dbReference type="ARBA" id="ARBA00023125"/>
    </source>
</evidence>
<dbReference type="SUPFAM" id="SSF56349">
    <property type="entry name" value="DNA breaking-rejoining enzymes"/>
    <property type="match status" value="1"/>
</dbReference>
<dbReference type="InterPro" id="IPR010998">
    <property type="entry name" value="Integrase_recombinase_N"/>
</dbReference>
<dbReference type="InterPro" id="IPR002104">
    <property type="entry name" value="Integrase_catalytic"/>
</dbReference>
<dbReference type="Pfam" id="PF00589">
    <property type="entry name" value="Phage_integrase"/>
    <property type="match status" value="1"/>
</dbReference>
<dbReference type="InterPro" id="IPR013762">
    <property type="entry name" value="Integrase-like_cat_sf"/>
</dbReference>
<feature type="compositionally biased region" description="Basic and acidic residues" evidence="4">
    <location>
        <begin position="12"/>
        <end position="23"/>
    </location>
</feature>
<organism evidence="7 8">
    <name type="scientific">Auritidibacter ignavus</name>
    <dbReference type="NCBI Taxonomy" id="678932"/>
    <lineage>
        <taxon>Bacteria</taxon>
        <taxon>Bacillati</taxon>
        <taxon>Actinomycetota</taxon>
        <taxon>Actinomycetes</taxon>
        <taxon>Micrococcales</taxon>
        <taxon>Micrococcaceae</taxon>
        <taxon>Auritidibacter</taxon>
    </lineage>
</organism>